<reference evidence="3" key="1">
    <citation type="submission" date="2016-11" db="EMBL/GenBank/DDBJ databases">
        <authorList>
            <person name="Varghese N."/>
            <person name="Submissions S."/>
        </authorList>
    </citation>
    <scope>NUCLEOTIDE SEQUENCE [LARGE SCALE GENOMIC DNA]</scope>
    <source>
        <strain evidence="3">CGMCC 1.8863</strain>
    </source>
</reference>
<evidence type="ECO:0000313" key="2">
    <source>
        <dbReference type="EMBL" id="SHI48330.1"/>
    </source>
</evidence>
<dbReference type="OrthoDB" id="1114906at2"/>
<dbReference type="RefSeq" id="WP_084668390.1">
    <property type="nucleotide sequence ID" value="NZ_FQYX01000002.1"/>
</dbReference>
<dbReference type="Pfam" id="PF19783">
    <property type="entry name" value="DUF6268"/>
    <property type="match status" value="1"/>
</dbReference>
<name>A0A1M6BHS7_9FLAO</name>
<dbReference type="AlphaFoldDB" id="A0A1M6BHS7"/>
<proteinExistence type="predicted"/>
<evidence type="ECO:0000313" key="3">
    <source>
        <dbReference type="Proteomes" id="UP000184231"/>
    </source>
</evidence>
<accession>A0A1M6BHS7</accession>
<gene>
    <name evidence="2" type="ORF">SAMN04487911_102209</name>
</gene>
<organism evidence="2 3">
    <name type="scientific">Arenibacter nanhaiticus</name>
    <dbReference type="NCBI Taxonomy" id="558155"/>
    <lineage>
        <taxon>Bacteria</taxon>
        <taxon>Pseudomonadati</taxon>
        <taxon>Bacteroidota</taxon>
        <taxon>Flavobacteriia</taxon>
        <taxon>Flavobacteriales</taxon>
        <taxon>Flavobacteriaceae</taxon>
        <taxon>Arenibacter</taxon>
    </lineage>
</organism>
<dbReference type="Proteomes" id="UP000184231">
    <property type="component" value="Unassembled WGS sequence"/>
</dbReference>
<sequence>MKINLKGLGLLLLFLGASVTGVAQTPDVFRLEYMLMPKNDAEAKLSRLKLVFNMPVKVRESDLVILGSEYNMMNYDLLRETSFDNEKFETFHVLDFNMAYVLQHNTDWRFVGVITPRLSSTLNNRLGQGDFSVNATIGAIMDRPNIEKPSRLVLGVAYNSSVAIRVPLPVVYYEKRFHPNWAYVIGAPKTGLKYYFNQKHMLQTEFVLDGYYVNLQNTIILPESGVASSISTSAALAAIGYQYSISKNMFVYGYVGHTMFQDGVLRDENRNEIFTLNDSPSLYFRSGFRIGI</sequence>
<dbReference type="InterPro" id="IPR046235">
    <property type="entry name" value="DUF6268"/>
</dbReference>
<dbReference type="EMBL" id="FQYX01000002">
    <property type="protein sequence ID" value="SHI48330.1"/>
    <property type="molecule type" value="Genomic_DNA"/>
</dbReference>
<feature type="domain" description="DUF6268" evidence="1">
    <location>
        <begin position="75"/>
        <end position="290"/>
    </location>
</feature>
<dbReference type="STRING" id="558155.SAMN04487911_102209"/>
<evidence type="ECO:0000259" key="1">
    <source>
        <dbReference type="Pfam" id="PF19783"/>
    </source>
</evidence>
<protein>
    <recommendedName>
        <fullName evidence="1">DUF6268 domain-containing protein</fullName>
    </recommendedName>
</protein>
<keyword evidence="3" id="KW-1185">Reference proteome</keyword>